<proteinExistence type="predicted"/>
<feature type="region of interest" description="Disordered" evidence="1">
    <location>
        <begin position="330"/>
        <end position="375"/>
    </location>
</feature>
<gene>
    <name evidence="2" type="ORF">Purlil1_1460</name>
</gene>
<comment type="caution">
    <text evidence="2">The sequence shown here is derived from an EMBL/GenBank/DDBJ whole genome shotgun (WGS) entry which is preliminary data.</text>
</comment>
<name>A0ABR0CCQ9_PURLI</name>
<feature type="region of interest" description="Disordered" evidence="1">
    <location>
        <begin position="279"/>
        <end position="315"/>
    </location>
</feature>
<organism evidence="2 3">
    <name type="scientific">Purpureocillium lilacinum</name>
    <name type="common">Paecilomyces lilacinus</name>
    <dbReference type="NCBI Taxonomy" id="33203"/>
    <lineage>
        <taxon>Eukaryota</taxon>
        <taxon>Fungi</taxon>
        <taxon>Dikarya</taxon>
        <taxon>Ascomycota</taxon>
        <taxon>Pezizomycotina</taxon>
        <taxon>Sordariomycetes</taxon>
        <taxon>Hypocreomycetidae</taxon>
        <taxon>Hypocreales</taxon>
        <taxon>Ophiocordycipitaceae</taxon>
        <taxon>Purpureocillium</taxon>
    </lineage>
</organism>
<protein>
    <submittedName>
        <fullName evidence="2">Uncharacterized protein</fullName>
    </submittedName>
</protein>
<dbReference type="Proteomes" id="UP001287286">
    <property type="component" value="Unassembled WGS sequence"/>
</dbReference>
<evidence type="ECO:0000256" key="1">
    <source>
        <dbReference type="SAM" id="MobiDB-lite"/>
    </source>
</evidence>
<evidence type="ECO:0000313" key="3">
    <source>
        <dbReference type="Proteomes" id="UP001287286"/>
    </source>
</evidence>
<reference evidence="2 3" key="1">
    <citation type="journal article" date="2024" name="Microbiol. Resour. Announc.">
        <title>Genome annotations for the ascomycete fungi Trichoderma harzianum, Trichoderma aggressivum, and Purpureocillium lilacinum.</title>
        <authorList>
            <person name="Beijen E.P.W."/>
            <person name="Ohm R.A."/>
        </authorList>
    </citation>
    <scope>NUCLEOTIDE SEQUENCE [LARGE SCALE GENOMIC DNA]</scope>
    <source>
        <strain evidence="2 3">CBS 150709</strain>
    </source>
</reference>
<dbReference type="EMBL" id="JAWRVI010000004">
    <property type="protein sequence ID" value="KAK4093969.1"/>
    <property type="molecule type" value="Genomic_DNA"/>
</dbReference>
<sequence>MLDRPGLERIQVCSPDFTSIDPHLCYNDTTREEVAKKGSQESASSCQGRNSGLWTRIHGRIAQHVAKTASRRQRRMRPVRRATAHAVSGAVAVPRERDETRHAWATFVASHARSLIRDVTEALLAEMQAATHAHHGRAMAKSLPDSWAALAWALWSLTTSRCAGAAIQIGLWTRASSGWESPRCQDPGLSRWGPGACLSKPSTTDPEAHKLPNRAAVSFGTKAYEYARQMAGSPGLIEVYNMTTGWTASRLESLGVAQAASDETGQPDDRLAPTFRIHEHESDAMESSVIVRADTSSMPSTAPRRSPLAPPDSRLEWMDDEQGCWRRGRRSYRHRVGPSATTRHPQDPGVCGEAAGKASARRRRRVEGSMGGASI</sequence>
<keyword evidence="3" id="KW-1185">Reference proteome</keyword>
<evidence type="ECO:0000313" key="2">
    <source>
        <dbReference type="EMBL" id="KAK4093969.1"/>
    </source>
</evidence>
<accession>A0ABR0CCQ9</accession>